<name>A0A4C1WAV9_EUMVA</name>
<organism evidence="1 2">
    <name type="scientific">Eumeta variegata</name>
    <name type="common">Bagworm moth</name>
    <name type="synonym">Eumeta japonica</name>
    <dbReference type="NCBI Taxonomy" id="151549"/>
    <lineage>
        <taxon>Eukaryota</taxon>
        <taxon>Metazoa</taxon>
        <taxon>Ecdysozoa</taxon>
        <taxon>Arthropoda</taxon>
        <taxon>Hexapoda</taxon>
        <taxon>Insecta</taxon>
        <taxon>Pterygota</taxon>
        <taxon>Neoptera</taxon>
        <taxon>Endopterygota</taxon>
        <taxon>Lepidoptera</taxon>
        <taxon>Glossata</taxon>
        <taxon>Ditrysia</taxon>
        <taxon>Tineoidea</taxon>
        <taxon>Psychidae</taxon>
        <taxon>Oiketicinae</taxon>
        <taxon>Eumeta</taxon>
    </lineage>
</organism>
<protein>
    <submittedName>
        <fullName evidence="1">Uncharacterized protein</fullName>
    </submittedName>
</protein>
<proteinExistence type="predicted"/>
<dbReference type="EMBL" id="BGZK01000515">
    <property type="protein sequence ID" value="GBP48020.1"/>
    <property type="molecule type" value="Genomic_DNA"/>
</dbReference>
<sequence>MFGVRVEAFVRDVAAGVCSAVTPRVVVSASRRDGREDGYRREIRTRSQQSADRHRCVLGVYSSGGARAGAECPRAICGAGSCL</sequence>
<evidence type="ECO:0000313" key="1">
    <source>
        <dbReference type="EMBL" id="GBP48020.1"/>
    </source>
</evidence>
<keyword evidence="2" id="KW-1185">Reference proteome</keyword>
<gene>
    <name evidence="1" type="ORF">EVAR_83722_1</name>
</gene>
<comment type="caution">
    <text evidence="1">The sequence shown here is derived from an EMBL/GenBank/DDBJ whole genome shotgun (WGS) entry which is preliminary data.</text>
</comment>
<dbReference type="AlphaFoldDB" id="A0A4C1WAV9"/>
<reference evidence="1 2" key="1">
    <citation type="journal article" date="2019" name="Commun. Biol.">
        <title>The bagworm genome reveals a unique fibroin gene that provides high tensile strength.</title>
        <authorList>
            <person name="Kono N."/>
            <person name="Nakamura H."/>
            <person name="Ohtoshi R."/>
            <person name="Tomita M."/>
            <person name="Numata K."/>
            <person name="Arakawa K."/>
        </authorList>
    </citation>
    <scope>NUCLEOTIDE SEQUENCE [LARGE SCALE GENOMIC DNA]</scope>
</reference>
<dbReference type="Proteomes" id="UP000299102">
    <property type="component" value="Unassembled WGS sequence"/>
</dbReference>
<evidence type="ECO:0000313" key="2">
    <source>
        <dbReference type="Proteomes" id="UP000299102"/>
    </source>
</evidence>
<accession>A0A4C1WAV9</accession>